<dbReference type="InterPro" id="IPR036291">
    <property type="entry name" value="NAD(P)-bd_dom_sf"/>
</dbReference>
<comment type="similarity">
    <text evidence="1">Belongs to the short-chain dehydrogenases/reductases (SDR) family.</text>
</comment>
<evidence type="ECO:0000256" key="4">
    <source>
        <dbReference type="ARBA" id="ARBA00023027"/>
    </source>
</evidence>
<evidence type="ECO:0000313" key="6">
    <source>
        <dbReference type="EMBL" id="BDA80553.1"/>
    </source>
</evidence>
<dbReference type="PRINTS" id="PR00081">
    <property type="entry name" value="GDHRDH"/>
</dbReference>
<name>A0ABM7UN66_9LEPT</name>
<dbReference type="SMART" id="SM00822">
    <property type="entry name" value="PKS_KR"/>
    <property type="match status" value="1"/>
</dbReference>
<sequence length="246" mass="26138">MRFKDKVILITGGNSGIGLSTAKRLASEGAKVAITGRDKDALDKAVKELGSNSLGIVADVTKLEDLDRMYITIKEKYGKLDGIFANAGTAAFIPISDITEESYDQLMNTNVKGVYFTLQKAIPYLLPGSAIVLNASVVASKGNAGTSVYAATKAAVRSMARTFSGELSQKNIRVNVVSPGPIETPLWKRGMTPVPDEALARIAQGVPIKRFGTEEEIAASVAFLLSEDSTYIYGVELNVDGGTSQI</sequence>
<dbReference type="Gene3D" id="3.40.50.720">
    <property type="entry name" value="NAD(P)-binding Rossmann-like Domain"/>
    <property type="match status" value="1"/>
</dbReference>
<dbReference type="EMBL" id="AP025028">
    <property type="protein sequence ID" value="BDA80553.1"/>
    <property type="molecule type" value="Genomic_DNA"/>
</dbReference>
<evidence type="ECO:0000256" key="1">
    <source>
        <dbReference type="ARBA" id="ARBA00006484"/>
    </source>
</evidence>
<gene>
    <name evidence="6" type="ORF">LPTSP3_g34830</name>
</gene>
<dbReference type="InterPro" id="IPR057326">
    <property type="entry name" value="KR_dom"/>
</dbReference>
<dbReference type="Pfam" id="PF13561">
    <property type="entry name" value="adh_short_C2"/>
    <property type="match status" value="1"/>
</dbReference>
<dbReference type="RefSeq" id="WP_109021580.1">
    <property type="nucleotide sequence ID" value="NZ_AP025028.1"/>
</dbReference>
<evidence type="ECO:0000259" key="5">
    <source>
        <dbReference type="SMART" id="SM00822"/>
    </source>
</evidence>
<dbReference type="InterPro" id="IPR020904">
    <property type="entry name" value="Sc_DH/Rdtase_CS"/>
</dbReference>
<evidence type="ECO:0000256" key="2">
    <source>
        <dbReference type="ARBA" id="ARBA00022797"/>
    </source>
</evidence>
<protein>
    <submittedName>
        <fullName evidence="6">Oxidoreductase</fullName>
    </submittedName>
</protein>
<dbReference type="InterPro" id="IPR002347">
    <property type="entry name" value="SDR_fam"/>
</dbReference>
<keyword evidence="7" id="KW-1185">Reference proteome</keyword>
<keyword evidence="4" id="KW-0520">NAD</keyword>
<keyword evidence="2" id="KW-0058">Aromatic hydrocarbons catabolism</keyword>
<feature type="domain" description="Ketoreductase" evidence="5">
    <location>
        <begin position="6"/>
        <end position="190"/>
    </location>
</feature>
<dbReference type="CDD" id="cd05233">
    <property type="entry name" value="SDR_c"/>
    <property type="match status" value="1"/>
</dbReference>
<dbReference type="PROSITE" id="PS00061">
    <property type="entry name" value="ADH_SHORT"/>
    <property type="match status" value="1"/>
</dbReference>
<evidence type="ECO:0000313" key="7">
    <source>
        <dbReference type="Proteomes" id="UP000245263"/>
    </source>
</evidence>
<proteinExistence type="inferred from homology"/>
<organism evidence="6 7">
    <name type="scientific">Leptospira kobayashii</name>
    <dbReference type="NCBI Taxonomy" id="1917830"/>
    <lineage>
        <taxon>Bacteria</taxon>
        <taxon>Pseudomonadati</taxon>
        <taxon>Spirochaetota</taxon>
        <taxon>Spirochaetia</taxon>
        <taxon>Leptospirales</taxon>
        <taxon>Leptospiraceae</taxon>
        <taxon>Leptospira</taxon>
    </lineage>
</organism>
<dbReference type="SUPFAM" id="SSF51735">
    <property type="entry name" value="NAD(P)-binding Rossmann-fold domains"/>
    <property type="match status" value="1"/>
</dbReference>
<dbReference type="PANTHER" id="PTHR43943">
    <property type="entry name" value="DEHYDROGENASE/REDUCTASE (SDR FAMILY) MEMBER 4"/>
    <property type="match status" value="1"/>
</dbReference>
<reference evidence="6 7" key="1">
    <citation type="submission" date="2021-08" db="EMBL/GenBank/DDBJ databases">
        <title>Complete genome sequence of Leptospira kobayashii strain E30.</title>
        <authorList>
            <person name="Nakao R."/>
            <person name="Nakamura S."/>
            <person name="Masuzawa T."/>
            <person name="Koizumi N."/>
        </authorList>
    </citation>
    <scope>NUCLEOTIDE SEQUENCE [LARGE SCALE GENOMIC DNA]</scope>
    <source>
        <strain evidence="6 7">E30</strain>
    </source>
</reference>
<dbReference type="Proteomes" id="UP000245263">
    <property type="component" value="Chromosome 1"/>
</dbReference>
<accession>A0ABM7UN66</accession>
<keyword evidence="3" id="KW-0560">Oxidoreductase</keyword>
<evidence type="ECO:0000256" key="3">
    <source>
        <dbReference type="ARBA" id="ARBA00023002"/>
    </source>
</evidence>
<dbReference type="PANTHER" id="PTHR43943:SF17">
    <property type="entry name" value="3-PHENYLPROPIONATE-DIHYDRODIOL_CINNAMIC ACID-DIHYDRODIOL DEHYDROGENASE"/>
    <property type="match status" value="1"/>
</dbReference>